<dbReference type="Gene3D" id="3.30.160.60">
    <property type="entry name" value="Classic Zinc Finger"/>
    <property type="match status" value="1"/>
</dbReference>
<dbReference type="Pfam" id="PF15227">
    <property type="entry name" value="zf-C3HC4_4"/>
    <property type="match status" value="1"/>
</dbReference>
<keyword evidence="1" id="KW-0399">Innate immunity</keyword>
<reference evidence="11" key="3">
    <citation type="submission" date="2025-09" db="UniProtKB">
        <authorList>
            <consortium name="Ensembl"/>
        </authorList>
    </citation>
    <scope>IDENTIFICATION</scope>
</reference>
<dbReference type="Gene3D" id="4.10.830.40">
    <property type="match status" value="1"/>
</dbReference>
<feature type="coiled-coil region" evidence="7">
    <location>
        <begin position="264"/>
        <end position="291"/>
    </location>
</feature>
<keyword evidence="7" id="KW-0175">Coiled coil</keyword>
<dbReference type="PRINTS" id="PR01407">
    <property type="entry name" value="BUTYPHLNCDUF"/>
</dbReference>
<dbReference type="InterPro" id="IPR000315">
    <property type="entry name" value="Znf_B-box"/>
</dbReference>
<evidence type="ECO:0000259" key="10">
    <source>
        <dbReference type="PROSITE" id="PS50188"/>
    </source>
</evidence>
<dbReference type="InterPro" id="IPR013083">
    <property type="entry name" value="Znf_RING/FYVE/PHD"/>
</dbReference>
<feature type="domain" description="B30.2/SPRY" evidence="10">
    <location>
        <begin position="363"/>
        <end position="540"/>
    </location>
</feature>
<evidence type="ECO:0000256" key="4">
    <source>
        <dbReference type="ARBA" id="ARBA00022833"/>
    </source>
</evidence>
<dbReference type="InterPro" id="IPR003877">
    <property type="entry name" value="SPRY_dom"/>
</dbReference>
<dbReference type="InterPro" id="IPR001870">
    <property type="entry name" value="B30.2/SPRY"/>
</dbReference>
<dbReference type="InterPro" id="IPR013320">
    <property type="entry name" value="ConA-like_dom_sf"/>
</dbReference>
<dbReference type="Pfam" id="PF13765">
    <property type="entry name" value="PRY"/>
    <property type="match status" value="1"/>
</dbReference>
<keyword evidence="2" id="KW-0479">Metal-binding</keyword>
<dbReference type="GeneTree" id="ENSGT01150000286922"/>
<dbReference type="SMART" id="SM00184">
    <property type="entry name" value="RING"/>
    <property type="match status" value="1"/>
</dbReference>
<dbReference type="SUPFAM" id="SSF57850">
    <property type="entry name" value="RING/U-box"/>
    <property type="match status" value="1"/>
</dbReference>
<evidence type="ECO:0000256" key="1">
    <source>
        <dbReference type="ARBA" id="ARBA00022588"/>
    </source>
</evidence>
<dbReference type="Proteomes" id="UP000007303">
    <property type="component" value="Unassembled WGS sequence"/>
</dbReference>
<evidence type="ECO:0000256" key="6">
    <source>
        <dbReference type="PROSITE-ProRule" id="PRU00024"/>
    </source>
</evidence>
<dbReference type="OMA" id="CHWEVEM"/>
<dbReference type="Gene3D" id="3.30.40.10">
    <property type="entry name" value="Zinc/RING finger domain, C3HC4 (zinc finger)"/>
    <property type="match status" value="1"/>
</dbReference>
<dbReference type="CDD" id="cd19769">
    <property type="entry name" value="Bbox2_TRIM16-like"/>
    <property type="match status" value="1"/>
</dbReference>
<dbReference type="Pfam" id="PF00643">
    <property type="entry name" value="zf-B_box"/>
    <property type="match status" value="1"/>
</dbReference>
<keyword evidence="5" id="KW-0391">Immunity</keyword>
<dbReference type="InterPro" id="IPR017907">
    <property type="entry name" value="Znf_RING_CS"/>
</dbReference>
<dbReference type="SUPFAM" id="SSF57845">
    <property type="entry name" value="B-box zinc-binding domain"/>
    <property type="match status" value="1"/>
</dbReference>
<evidence type="ECO:0000313" key="11">
    <source>
        <dbReference type="Ensembl" id="ENSTNIP00000013626.1"/>
    </source>
</evidence>
<evidence type="ECO:0000256" key="3">
    <source>
        <dbReference type="ARBA" id="ARBA00022771"/>
    </source>
</evidence>
<evidence type="ECO:0000256" key="5">
    <source>
        <dbReference type="ARBA" id="ARBA00022859"/>
    </source>
</evidence>
<protein>
    <submittedName>
        <fullName evidence="11">FinTRIM family, member 56</fullName>
    </submittedName>
</protein>
<feature type="domain" description="B box-type" evidence="9">
    <location>
        <begin position="144"/>
        <end position="184"/>
    </location>
</feature>
<dbReference type="SMART" id="SM00589">
    <property type="entry name" value="PRY"/>
    <property type="match status" value="1"/>
</dbReference>
<evidence type="ECO:0000259" key="8">
    <source>
        <dbReference type="PROSITE" id="PS50089"/>
    </source>
</evidence>
<dbReference type="HOGENOM" id="CLU_013137_0_2_1"/>
<dbReference type="InParanoid" id="H3CZE1"/>
<organism evidence="11 12">
    <name type="scientific">Tetraodon nigroviridis</name>
    <name type="common">Spotted green pufferfish</name>
    <name type="synonym">Chelonodon nigroviridis</name>
    <dbReference type="NCBI Taxonomy" id="99883"/>
    <lineage>
        <taxon>Eukaryota</taxon>
        <taxon>Metazoa</taxon>
        <taxon>Chordata</taxon>
        <taxon>Craniata</taxon>
        <taxon>Vertebrata</taxon>
        <taxon>Euteleostomi</taxon>
        <taxon>Actinopterygii</taxon>
        <taxon>Neopterygii</taxon>
        <taxon>Teleostei</taxon>
        <taxon>Neoteleostei</taxon>
        <taxon>Acanthomorphata</taxon>
        <taxon>Eupercaria</taxon>
        <taxon>Tetraodontiformes</taxon>
        <taxon>Tetradontoidea</taxon>
        <taxon>Tetraodontidae</taxon>
        <taxon>Tetraodon</taxon>
    </lineage>
</organism>
<dbReference type="SMART" id="SM00336">
    <property type="entry name" value="BBOX"/>
    <property type="match status" value="1"/>
</dbReference>
<reference evidence="11" key="2">
    <citation type="submission" date="2025-08" db="UniProtKB">
        <authorList>
            <consortium name="Ensembl"/>
        </authorList>
    </citation>
    <scope>IDENTIFICATION</scope>
</reference>
<reference evidence="12" key="1">
    <citation type="journal article" date="2004" name="Nature">
        <title>Genome duplication in the teleost fish Tetraodon nigroviridis reveals the early vertebrate proto-karyotype.</title>
        <authorList>
            <person name="Jaillon O."/>
            <person name="Aury J.-M."/>
            <person name="Brunet F."/>
            <person name="Petit J.-L."/>
            <person name="Stange-Thomann N."/>
            <person name="Mauceli E."/>
            <person name="Bouneau L."/>
            <person name="Fischer C."/>
            <person name="Ozouf-Costaz C."/>
            <person name="Bernot A."/>
            <person name="Nicaud S."/>
            <person name="Jaffe D."/>
            <person name="Fisher S."/>
            <person name="Lutfalla G."/>
            <person name="Dossat C."/>
            <person name="Segurens B."/>
            <person name="Dasilva C."/>
            <person name="Salanoubat M."/>
            <person name="Levy M."/>
            <person name="Boudet N."/>
            <person name="Castellano S."/>
            <person name="Anthouard V."/>
            <person name="Jubin C."/>
            <person name="Castelli V."/>
            <person name="Katinka M."/>
            <person name="Vacherie B."/>
            <person name="Biemont C."/>
            <person name="Skalli Z."/>
            <person name="Cattolico L."/>
            <person name="Poulain J."/>
            <person name="De Berardinis V."/>
            <person name="Cruaud C."/>
            <person name="Duprat S."/>
            <person name="Brottier P."/>
            <person name="Coutanceau J.-P."/>
            <person name="Gouzy J."/>
            <person name="Parra G."/>
            <person name="Lardier G."/>
            <person name="Chapple C."/>
            <person name="McKernan K.J."/>
            <person name="McEwan P."/>
            <person name="Bosak S."/>
            <person name="Kellis M."/>
            <person name="Volff J.-N."/>
            <person name="Guigo R."/>
            <person name="Zody M.C."/>
            <person name="Mesirov J."/>
            <person name="Lindblad-Toh K."/>
            <person name="Birren B."/>
            <person name="Nusbaum C."/>
            <person name="Kahn D."/>
            <person name="Robinson-Rechavi M."/>
            <person name="Laudet V."/>
            <person name="Schachter V."/>
            <person name="Quetier F."/>
            <person name="Saurin W."/>
            <person name="Scarpelli C."/>
            <person name="Wincker P."/>
            <person name="Lander E.S."/>
            <person name="Weissenbach J."/>
            <person name="Roest Crollius H."/>
        </authorList>
    </citation>
    <scope>NUCLEOTIDE SEQUENCE [LARGE SCALE GENOMIC DNA]</scope>
</reference>
<dbReference type="Gene3D" id="2.60.120.920">
    <property type="match status" value="1"/>
</dbReference>
<keyword evidence="4" id="KW-0862">Zinc</keyword>
<dbReference type="GO" id="GO:0005737">
    <property type="term" value="C:cytoplasm"/>
    <property type="evidence" value="ECO:0007669"/>
    <property type="project" value="UniProtKB-ARBA"/>
</dbReference>
<dbReference type="Ensembl" id="ENSTNIT00000013820.1">
    <property type="protein sequence ID" value="ENSTNIP00000013626.1"/>
    <property type="gene ID" value="ENSTNIG00000010708.1"/>
</dbReference>
<dbReference type="PANTHER" id="PTHR25465">
    <property type="entry name" value="B-BOX DOMAIN CONTAINING"/>
    <property type="match status" value="1"/>
</dbReference>
<dbReference type="InterPro" id="IPR001841">
    <property type="entry name" value="Znf_RING"/>
</dbReference>
<evidence type="ECO:0000256" key="2">
    <source>
        <dbReference type="ARBA" id="ARBA00022723"/>
    </source>
</evidence>
<keyword evidence="3 6" id="KW-0863">Zinc-finger</keyword>
<accession>H3CZE1</accession>
<dbReference type="InterPro" id="IPR003879">
    <property type="entry name" value="Butyrophylin_SPRY"/>
</dbReference>
<dbReference type="PROSITE" id="PS00518">
    <property type="entry name" value="ZF_RING_1"/>
    <property type="match status" value="1"/>
</dbReference>
<dbReference type="PROSITE" id="PS50089">
    <property type="entry name" value="ZF_RING_2"/>
    <property type="match status" value="1"/>
</dbReference>
<evidence type="ECO:0000259" key="9">
    <source>
        <dbReference type="PROSITE" id="PS50119"/>
    </source>
</evidence>
<dbReference type="PROSITE" id="PS50188">
    <property type="entry name" value="B302_SPRY"/>
    <property type="match status" value="1"/>
</dbReference>
<dbReference type="GO" id="GO:0008270">
    <property type="term" value="F:zinc ion binding"/>
    <property type="evidence" value="ECO:0007669"/>
    <property type="project" value="UniProtKB-KW"/>
</dbReference>
<dbReference type="AlphaFoldDB" id="H3CZE1"/>
<dbReference type="InterPro" id="IPR043136">
    <property type="entry name" value="B30.2/SPRY_sf"/>
</dbReference>
<dbReference type="GO" id="GO:0045087">
    <property type="term" value="P:innate immune response"/>
    <property type="evidence" value="ECO:0007669"/>
    <property type="project" value="UniProtKB-KW"/>
</dbReference>
<dbReference type="InterPro" id="IPR051051">
    <property type="entry name" value="E3_ubiq-ligase_TRIM/RNF"/>
</dbReference>
<dbReference type="Pfam" id="PF25600">
    <property type="entry name" value="TRIM_CC"/>
    <property type="match status" value="1"/>
</dbReference>
<feature type="domain" description="RING-type" evidence="8">
    <location>
        <begin position="15"/>
        <end position="55"/>
    </location>
</feature>
<sequence length="540" mass="61195">MAQKTVELDQEAFSCPICLNLLEDPVTIPCGHSYCMGCISAYWQEQEAHSCPQCRHSFTPRPVLLKNTMLALLVEQLKQLGHQAAGERPAGAEDVACDVCTGTRLKAVKSCLVCLVSYCGKHLQPHYQSATFEKHRLVDPTRRLQESLCPHHEEVMRMFCRTDQQLICYVCPVDEHKGHDTVSAAAERTERQKELMEVQKNIQQRIQEREKDFQVLEEEVAAVNRSADTAVEDIDTFFTELLQLLDRRCSDGRQQVRNMQDSEVSQARGLQEKLQEEISELRRRNDQLQELFLTEDHNRFLHSYPSLSHLREPADAAATQVPRPKHFEDMTVGLSKVQQQLESLLGQDWFQVPDTATAVVPSQPPPLPQPRSRADFQTYSCRLTLDPETAHPMVTLSDCNRRATYMSDAVICVANRERFLGWYQVLSKERMAGRCYFEVTRKGRVFVAVAYNSISRGHRSNESRLGFNRQSWALSCEKGTCVFYHNTVATPLVGVGCSQIGVYVDHSAGILSFYGISSTTRLIHSIQTAFTEPLHAGIGF</sequence>
<dbReference type="SUPFAM" id="SSF49899">
    <property type="entry name" value="Concanavalin A-like lectins/glucanases"/>
    <property type="match status" value="1"/>
</dbReference>
<dbReference type="Pfam" id="PF00622">
    <property type="entry name" value="SPRY"/>
    <property type="match status" value="1"/>
</dbReference>
<dbReference type="PROSITE" id="PS50119">
    <property type="entry name" value="ZF_BBOX"/>
    <property type="match status" value="1"/>
</dbReference>
<proteinExistence type="predicted"/>
<dbReference type="PANTHER" id="PTHR25465:SF5">
    <property type="entry name" value="E3 UBIQUITIN_ISG15 LIGASE TRIM25-RELATED"/>
    <property type="match status" value="1"/>
</dbReference>
<evidence type="ECO:0000256" key="7">
    <source>
        <dbReference type="SAM" id="Coils"/>
    </source>
</evidence>
<dbReference type="InterPro" id="IPR058030">
    <property type="entry name" value="TRIM8/14/16/25/29/45/65_CC"/>
</dbReference>
<evidence type="ECO:0000313" key="12">
    <source>
        <dbReference type="Proteomes" id="UP000007303"/>
    </source>
</evidence>
<keyword evidence="12" id="KW-1185">Reference proteome</keyword>
<name>H3CZE1_TETNG</name>
<dbReference type="InterPro" id="IPR006574">
    <property type="entry name" value="PRY"/>
</dbReference>
<feature type="coiled-coil region" evidence="7">
    <location>
        <begin position="199"/>
        <end position="226"/>
    </location>
</feature>